<feature type="domain" description="Trimeric autotransporter adhesin YadA-like stalk" evidence="4">
    <location>
        <begin position="1983"/>
        <end position="2025"/>
    </location>
</feature>
<dbReference type="Gene3D" id="1.20.5.170">
    <property type="match status" value="2"/>
</dbReference>
<feature type="domain" description="Trimeric autotransporter adhesin YadA-like stalk" evidence="4">
    <location>
        <begin position="2950"/>
        <end position="2991"/>
    </location>
</feature>
<feature type="domain" description="Trimeric autotransporter adhesin YadA-like stalk" evidence="4">
    <location>
        <begin position="953"/>
        <end position="993"/>
    </location>
</feature>
<feature type="domain" description="Trimeric autotransporter adhesin YadA-like stalk" evidence="4">
    <location>
        <begin position="3079"/>
        <end position="3121"/>
    </location>
</feature>
<dbReference type="Gene3D" id="4.10.80.270">
    <property type="match status" value="3"/>
</dbReference>
<dbReference type="Gene3D" id="6.10.250.2040">
    <property type="match status" value="1"/>
</dbReference>
<evidence type="ECO:0000259" key="4">
    <source>
        <dbReference type="Pfam" id="PF05662"/>
    </source>
</evidence>
<dbReference type="EMBL" id="MEIL01000016">
    <property type="protein sequence ID" value="PIT41373.1"/>
    <property type="molecule type" value="Genomic_DNA"/>
</dbReference>
<dbReference type="Proteomes" id="UP000230202">
    <property type="component" value="Unassembled WGS sequence"/>
</dbReference>
<evidence type="ECO:0000313" key="5">
    <source>
        <dbReference type="EMBL" id="PIT41373.1"/>
    </source>
</evidence>
<reference evidence="5" key="1">
    <citation type="journal article" date="2017" name="MBio">
        <title>Type VI secretion-mediated competition in the bee gut microbiome.</title>
        <authorList>
            <person name="Steele M.I."/>
            <person name="Kwong W.K."/>
            <person name="Powell J.E."/>
            <person name="Whiteley M."/>
            <person name="Moran N.A."/>
        </authorList>
    </citation>
    <scope>NUCLEOTIDE SEQUENCE [LARGE SCALE GENOMIC DNA]</scope>
    <source>
        <strain evidence="5">WkB273</strain>
    </source>
</reference>
<keyword evidence="6" id="KW-1185">Reference proteome</keyword>
<feature type="domain" description="Trimeric autotransporter adhesin YadA-like stalk" evidence="4">
    <location>
        <begin position="1315"/>
        <end position="1353"/>
    </location>
</feature>
<feature type="domain" description="Trimeric autotransporter adhesin YadA-like head" evidence="3">
    <location>
        <begin position="298"/>
        <end position="322"/>
    </location>
</feature>
<feature type="domain" description="Trimeric autotransporter adhesin YadA-like head" evidence="3">
    <location>
        <begin position="3436"/>
        <end position="3462"/>
    </location>
</feature>
<dbReference type="InterPro" id="IPR045584">
    <property type="entry name" value="Pilin-like"/>
</dbReference>
<dbReference type="Pfam" id="PF05658">
    <property type="entry name" value="YadA_head"/>
    <property type="match status" value="6"/>
</dbReference>
<protein>
    <recommendedName>
        <fullName evidence="7">Autotransporter adhesin</fullName>
    </recommendedName>
</protein>
<evidence type="ECO:0000259" key="3">
    <source>
        <dbReference type="Pfam" id="PF05658"/>
    </source>
</evidence>
<comment type="caution">
    <text evidence="5">The sequence shown here is derived from an EMBL/GenBank/DDBJ whole genome shotgun (WGS) entry which is preliminary data.</text>
</comment>
<feature type="domain" description="Trimeric autotransporter adhesin YadA-like head" evidence="3">
    <location>
        <begin position="431"/>
        <end position="456"/>
    </location>
</feature>
<sequence>MAASELAKSKTKANATSGQNIASILLNKISISAFKVGLIASVVNMSFIAPQAYAGGRVNITGNLAGSSNGIAGGYANVSINSVTINGDDNDNCGYDKIIGRDFNTTGTNQGASSAPAISALEEYLRFAKNTPFTVQGAAANPYTPYGTTTESVYYQDRGGYGQVTSGSSGYQNVATGGYRTGWAIAYGVNSFAQGCGSFALGNHSLAFGTNAATRAGGAQAFGVAAMANGRASNAIGISSQATGVSSVALGSVANSDGVGSVALGLLSQASIDGAVAVGVKSQASGDSAVAIGNDSIATGKQGISIGNGNVVYGEQSIAIGGSTTPTSYNKVDGTEAAGPNGYTFINANNTLSLGNSNKSTSPNNDITAANTAIFGNQNTIINAIYDVHVIGSGNTVGSTDSSGTGATIIGNNASVSSDNGIALGNNTIVNGTGAIAVGTNARAMAEGSVALGSDSIANTAGNVSGYNPDTNVADTDPSLNTPTWKSTTGAVAVGNSTKNITRQITDLAAGTLDTDAVNVAQLKSLYSSISGSASSLSTAIDTNVSVIKTKINSASISTSDVITNLNQNITKASGDADDKLAQINTNISSLSTSTSSSIGALQTSTLVFKNGVYNVGSDDGRETKKITNLTDARLTEDSTDMVNSGQLFSTNSTLSSISTAIYTNISNLNEGTSKLVSVVNTSISTIDSNINSFTTTTDTGIKDLRAAILKWNGSDAFDAGNEKKITNVEAGSIDSADSTDAVTGAQLRATNMKLNKLDSDIQDSLTDNNLKIDKFVTDTNIALSSSNKSLDGLSTSISTGLSQITRNALLFDATTGAFVEDKNKTPQKISNVAEGDVIADSDDAITGGQLYTVNSNLASLSVSASTGWLNISSKRSSLTTDTANSLTNLSTAITNNLNSLTTSANSSLSTLSNYLQILSDSASTAISGLQESTILRGEDGYFHATHDGTAQKITGVAPGDISSPNSTDMVNGGQLFSTSTAITNLSSTVNTQFGSFSVSASLSVGQSLDKLSTSLATTGSKVAALQEDALQWNDDDAAYSASHGGADAKITHVSAGDITSATSTDAVVGSQYYDLNASIDTRVNTLTTSALSTVGEINSSISSLQQQMLQYTDGKYNAKRVEKEQKITGVADATLNSASTDAINAKQLYTTNSTLDTVSTTISSGLSTLAGNINQTAVNTLQSGMVLVNGLNSSISTLKNNALLWNETDKAFSATHDIDGNTKITNVANGYVAAGSTDAINAGQIFSFSTSASTGIQSLSTGLNGLSVQKIKELSSSIQAGVTETNNKIATLKQNVLLWNSDAYDASHGSSRGKITHVADGSVQSNSTDAVTMGQLYTTSTSISTLNTDVVTKTAELSTKLDAAMAATNTSLNNTISGSISSLSDKINTDIGTANSNINALKQTVLQWNGSSYDASHGQVGGKNKIINVAQGNVNDKSSDAVIGDQLSMTNTKISGLTSDLTSQLQTLSGSLSGSLASVSTTMDRSLSSGLNTFASTIDTSLVPVNASLSTIKQNALQWNGSAYDAGGTQGIKRKIINVDKADLQAKSSDAVIGAQLYSTNSQISALSSSFDNKVSDFTSATSSSLNSLSTALENSSFSGLESLSTTTEQRLQEINGKLPALLQNALQWKNGAYDASHGVVNGKNRITNAADGSLAKGSKDAITGNQLYNTNTAINDLANEVKSGIGNLSSALSTISDKNISTLTGLLAQTNTKVSSLSTAAGTQLGVINNGVSDLQKDALQWKRLDESGAGAYDASHGIANAKNTLTHVFSGNVKEGSSDTIIGAQLYSTNNSISVLNNKLADVSGSMEAGISSLSTSLDQVTGSNLAKLTQSRSTIENNITSLSSSISSALSTADGSLGTLKTNALQWKDGAYDASRNDKNSRITNVAKADIYDGSTDAITAGQLYSTENSFDTLNSDINKRFESFSTTLSSLVDIGISSLSASITGINTGVSTLQQNALQWDASISAYDAGSATGARAKITQVAAGQVGESSSDAVIGAQLYSLSTVSDANLTSSSNLMSSSLSTIQSSLTGISDKYFTQLSSLSDSILSSTINLSGASANSLSTLSDTLSNSITSLSNSTNTGLNSLSADATNSLSSLSTVAESGISSLSQSISTSAGTLITSLSTVSHNAGSLKQNALQWNDYAAAYNADHGTGTAQKITNVSTGLITSGSNDAVNGAQLYSLSTSMENTANTAFTGLSDALVSSISTVDSNLQSFADTTTDNLSRLDTNLRTATARVTTLQANTLQWNGSVYDAGKNGTPQRITNVSGAASVAANSTDMINGGQLFSLSSSTSTGLSSLASNLSEMSKNQLGSLSTVVTNSLSSITNNIDSLSTGLSSTTNNVAALQRDALQWNSAKGAYSADHGTNTAQLITSVAVGSIAADSTDAVNGAQMYNLSTSTTASVNTLNQSLSSTNLALNTLSTAYGTSLSTLTTSLSSTKDALNQLSDTTTNSITGINNSLSSITSTTSSNLQILDKGLQAANASVSSLQANALLWNAGKGVYDASRNGEAKVLSGIDAGAVSVGSTEAINGGQFYSLSTVTAAGLNTTNSNLSTLSSSTSSALAGLTGSLSSINQSMNNLQTTALQWNGSFYDAGRDGTAQRITNVSAGRLAADSTDAVNGSQLYTLSNSTSTGLSSLSTNLNEVTKNQLGSLSTIVTNSLSTVTDNIGSLSTGLRETNTNVAALQQNALQWNSTSNAYDAIRSNRAQRLTGIVGGDISLTSSDAINGAQMYSLSTLTQAGLSSSSTGLSSLSSASSAALTAVNDRVDTLTSTTQLGLTSASTGLSSLSSSTSSGLTSLASSLSSTNQNLTTLQQNALQWNGSAYDAGRNGASQLITNVAAGRVSVDSTDVVNGGQLFSLSSSTSTGLSSLSTNLNEVTKNQLGSLSTIVNDSLSTVTKNVSSLSTGLIETNSNVTALQQNALLRNRISGNFDASREGKDQRLTGIAAGNINITSSDAINGTQMYSLSTLTQAGLSSTSTGLSSLSSASSAALTTVNDRVDALTSTTQLGLASASTGLSSLSSSTSSGLTSLASSLSSTNQNLTTLQQNALQWNSTLGAYDAGHGSGTAQRITNVAAGSVTVDSTDAVNGSQLYALSSSTATGLSSLSTVVSSTVISGINSISSSMSTGYESLSRSMSTTSDSLNKLTSSTSTALSSLSTSYDLTQKDVKQLKDKSLQWDEDKGGFDAGKTNSLTRAATYGKVINLADGLVDQGSHDAINGGQLYLLKNDVTSLSTGTSTSLSSLNSALSELSTGNIITNITNLTQNALLWNGSAYDASHGSATAQRIANVADGNMDKGSLDAINAGQLWAVRQDYNNLSTMVNSLPTSNVSDDSLNSLSTSVSTIVASQIASIASALGTSRNSAGSINPPKYDISTPTGGNVSADNVADALQNLENYGTKYVKVNSAKAGSIAQGANSIAEGGAAMASGTSAIAIGDSASAPAANGVALGSNAQVKQTGGMALGAGSVASVAAGQEGYIPVTATSQQAAAIRATRSTEGAVSVGDASKGVYRQITGVAAGTADTDAVNVAQLKGVDNQVSRVSEYVNQLNDNIHHVERRAYSGTAMAMALSGAYLPSLSSGEQTVGIGVGAYRSYGAVGVNYKAASKNGKVTWGAGVSTTGKEVAFNSVLGFKW</sequence>
<dbReference type="GO" id="GO:0015031">
    <property type="term" value="P:protein transport"/>
    <property type="evidence" value="ECO:0007669"/>
    <property type="project" value="UniProtKB-KW"/>
</dbReference>
<dbReference type="Gene3D" id="2.150.10.10">
    <property type="entry name" value="Serralysin-like metalloprotease, C-terminal"/>
    <property type="match status" value="10"/>
</dbReference>
<feature type="domain" description="Trimeric autotransporter adhesin YadA-like stalk" evidence="4">
    <location>
        <begin position="2379"/>
        <end position="2422"/>
    </location>
</feature>
<feature type="domain" description="Trimeric autotransporter adhesin YadA-like stalk" evidence="4">
    <location>
        <begin position="2269"/>
        <end position="2311"/>
    </location>
</feature>
<keyword evidence="1" id="KW-0813">Transport</keyword>
<feature type="domain" description="Trimeric autotransporter adhesin YadA-like head" evidence="3">
    <location>
        <begin position="242"/>
        <end position="265"/>
    </location>
</feature>
<feature type="domain" description="Trimeric autotransporter adhesin YadA-like stalk" evidence="4">
    <location>
        <begin position="1050"/>
        <end position="1089"/>
    </location>
</feature>
<dbReference type="Gene3D" id="3.30.1300.30">
    <property type="entry name" value="GSPII I/J protein-like"/>
    <property type="match status" value="1"/>
</dbReference>
<feature type="domain" description="Trimeric autotransporter adhesin YadA-like stalk" evidence="4">
    <location>
        <begin position="2844"/>
        <end position="2885"/>
    </location>
</feature>
<evidence type="ECO:0000256" key="2">
    <source>
        <dbReference type="ARBA" id="ARBA00022927"/>
    </source>
</evidence>
<feature type="domain" description="Trimeric autotransporter adhesin YadA-like stalk" evidence="4">
    <location>
        <begin position="3295"/>
        <end position="3335"/>
    </location>
</feature>
<feature type="domain" description="Trimeric autotransporter adhesin YadA-like stalk" evidence="4">
    <location>
        <begin position="626"/>
        <end position="670"/>
    </location>
</feature>
<feature type="domain" description="Trimeric autotransporter adhesin YadA-like stalk" evidence="4">
    <location>
        <begin position="725"/>
        <end position="757"/>
    </location>
</feature>
<feature type="domain" description="Trimeric autotransporter adhesin YadA-like stalk" evidence="4">
    <location>
        <begin position="2164"/>
        <end position="2206"/>
    </location>
</feature>
<feature type="domain" description="Trimeric autotransporter adhesin YadA-like stalk" evidence="4">
    <location>
        <begin position="504"/>
        <end position="543"/>
    </location>
</feature>
<feature type="domain" description="Trimeric autotransporter adhesin YadA-like stalk" evidence="4">
    <location>
        <begin position="2610"/>
        <end position="2652"/>
    </location>
</feature>
<feature type="domain" description="Trimeric autotransporter adhesin YadA-like stalk" evidence="4">
    <location>
        <begin position="1647"/>
        <end position="1689"/>
    </location>
</feature>
<feature type="domain" description="Trimeric autotransporter adhesin YadA-like stalk" evidence="4">
    <location>
        <begin position="3522"/>
        <end position="3551"/>
    </location>
</feature>
<dbReference type="InterPro" id="IPR008640">
    <property type="entry name" value="Adhesin_Head_dom"/>
</dbReference>
<feature type="domain" description="Trimeric autotransporter adhesin YadA-like stalk" evidence="4">
    <location>
        <begin position="2723"/>
        <end position="2758"/>
    </location>
</feature>
<evidence type="ECO:0008006" key="7">
    <source>
        <dbReference type="Google" id="ProtNLM"/>
    </source>
</evidence>
<dbReference type="Gene3D" id="6.10.250.2030">
    <property type="match status" value="10"/>
</dbReference>
<feature type="domain" description="Trimeric autotransporter adhesin YadA-like head" evidence="3">
    <location>
        <begin position="273"/>
        <end position="296"/>
    </location>
</feature>
<dbReference type="InterPro" id="IPR011049">
    <property type="entry name" value="Serralysin-like_metalloprot_C"/>
</dbReference>
<dbReference type="InterPro" id="IPR008635">
    <property type="entry name" value="Coiled_stalk_dom"/>
</dbReference>
<feature type="domain" description="Trimeric autotransporter adhesin YadA-like stalk" evidence="4">
    <location>
        <begin position="1536"/>
        <end position="1577"/>
    </location>
</feature>
<gene>
    <name evidence="5" type="ORF">BHC54_01040</name>
</gene>
<dbReference type="Pfam" id="PF05662">
    <property type="entry name" value="YadA_stalk"/>
    <property type="match status" value="26"/>
</dbReference>
<organism evidence="5 6">
    <name type="scientific">Snodgrassella alvi</name>
    <dbReference type="NCBI Taxonomy" id="1196083"/>
    <lineage>
        <taxon>Bacteria</taxon>
        <taxon>Pseudomonadati</taxon>
        <taxon>Pseudomonadota</taxon>
        <taxon>Betaproteobacteria</taxon>
        <taxon>Neisseriales</taxon>
        <taxon>Neisseriaceae</taxon>
        <taxon>Snodgrassella</taxon>
    </lineage>
</organism>
<feature type="domain" description="Trimeric autotransporter adhesin YadA-like stalk" evidence="4">
    <location>
        <begin position="1886"/>
        <end position="1921"/>
    </location>
</feature>
<dbReference type="CDD" id="cd12820">
    <property type="entry name" value="LbR_YadA-like"/>
    <property type="match status" value="1"/>
</dbReference>
<feature type="domain" description="Trimeric autotransporter adhesin YadA-like stalk" evidence="4">
    <location>
        <begin position="3210"/>
        <end position="3251"/>
    </location>
</feature>
<feature type="domain" description="Trimeric autotransporter adhesin YadA-like stalk" evidence="4">
    <location>
        <begin position="1426"/>
        <end position="1467"/>
    </location>
</feature>
<feature type="domain" description="Trimeric autotransporter adhesin YadA-like stalk" evidence="4">
    <location>
        <begin position="829"/>
        <end position="861"/>
    </location>
</feature>
<feature type="domain" description="Trimeric autotransporter adhesin YadA-like head" evidence="3">
    <location>
        <begin position="186"/>
        <end position="212"/>
    </location>
</feature>
<feature type="domain" description="Trimeric autotransporter adhesin YadA-like stalk" evidence="4">
    <location>
        <begin position="2523"/>
        <end position="2562"/>
    </location>
</feature>
<accession>A0A2N9X951</accession>
<dbReference type="GO" id="GO:0019867">
    <property type="term" value="C:outer membrane"/>
    <property type="evidence" value="ECO:0007669"/>
    <property type="project" value="InterPro"/>
</dbReference>
<dbReference type="SUPFAM" id="SSF54523">
    <property type="entry name" value="Pili subunits"/>
    <property type="match status" value="1"/>
</dbReference>
<feature type="domain" description="Trimeric autotransporter adhesin YadA-like stalk" evidence="4">
    <location>
        <begin position="1224"/>
        <end position="1266"/>
    </location>
</feature>
<dbReference type="SUPFAM" id="SSF101967">
    <property type="entry name" value="Adhesin YadA, collagen-binding domain"/>
    <property type="match status" value="8"/>
</dbReference>
<feature type="domain" description="Trimeric autotransporter adhesin YadA-like stalk" evidence="4">
    <location>
        <begin position="1127"/>
        <end position="1168"/>
    </location>
</feature>
<keyword evidence="2" id="KW-0653">Protein transport</keyword>
<proteinExistence type="predicted"/>
<evidence type="ECO:0000256" key="1">
    <source>
        <dbReference type="ARBA" id="ARBA00022448"/>
    </source>
</evidence>
<name>A0A2N9X951_9NEIS</name>
<evidence type="ECO:0000313" key="6">
    <source>
        <dbReference type="Proteomes" id="UP000230202"/>
    </source>
</evidence>